<sequence>MLHAKFVIADRRLGYLGTANLTSWGFQGHIEAGVQLTAGQAERFVIFLEHLEAAGVFVTTPPA</sequence>
<dbReference type="GO" id="GO:0003824">
    <property type="term" value="F:catalytic activity"/>
    <property type="evidence" value="ECO:0007669"/>
    <property type="project" value="InterPro"/>
</dbReference>
<protein>
    <recommendedName>
        <fullName evidence="1">PLD phosphodiesterase domain-containing protein</fullName>
    </recommendedName>
</protein>
<evidence type="ECO:0000313" key="3">
    <source>
        <dbReference type="Proteomes" id="UP000287177"/>
    </source>
</evidence>
<proteinExistence type="predicted"/>
<dbReference type="GO" id="GO:0006793">
    <property type="term" value="P:phosphorus metabolic process"/>
    <property type="evidence" value="ECO:0007669"/>
    <property type="project" value="UniProtKB-ARBA"/>
</dbReference>
<dbReference type="Proteomes" id="UP000287177">
    <property type="component" value="Unassembled WGS sequence"/>
</dbReference>
<dbReference type="AlphaFoldDB" id="A0A439DWZ2"/>
<evidence type="ECO:0000259" key="1">
    <source>
        <dbReference type="PROSITE" id="PS50035"/>
    </source>
</evidence>
<accession>A0A439DWZ2</accession>
<dbReference type="InterPro" id="IPR001736">
    <property type="entry name" value="PLipase_D/transphosphatidylase"/>
</dbReference>
<gene>
    <name evidence="2" type="ORF">MELE44368_14310</name>
</gene>
<name>A0A439DWZ2_9MYCO</name>
<reference evidence="2 3" key="1">
    <citation type="submission" date="2013-06" db="EMBL/GenBank/DDBJ databases">
        <title>The draft sequence of the Mycobacterium elephantis genome.</title>
        <authorList>
            <person name="Pettersson F.B."/>
            <person name="Das S."/>
            <person name="Dasgupta S."/>
            <person name="Bhattacharya A."/>
            <person name="Kirsebom L.A."/>
        </authorList>
    </citation>
    <scope>NUCLEOTIDE SEQUENCE [LARGE SCALE GENOMIC DNA]</scope>
    <source>
        <strain evidence="2 3">DSM 44368</strain>
    </source>
</reference>
<organism evidence="2 3">
    <name type="scientific">Mycolicibacterium elephantis DSM 44368</name>
    <dbReference type="NCBI Taxonomy" id="1335622"/>
    <lineage>
        <taxon>Bacteria</taxon>
        <taxon>Bacillati</taxon>
        <taxon>Actinomycetota</taxon>
        <taxon>Actinomycetes</taxon>
        <taxon>Mycobacteriales</taxon>
        <taxon>Mycobacteriaceae</taxon>
        <taxon>Mycolicibacterium</taxon>
    </lineage>
</organism>
<dbReference type="PROSITE" id="PS50035">
    <property type="entry name" value="PLD"/>
    <property type="match status" value="1"/>
</dbReference>
<comment type="caution">
    <text evidence="2">The sequence shown here is derived from an EMBL/GenBank/DDBJ whole genome shotgun (WGS) entry which is preliminary data.</text>
</comment>
<dbReference type="EMBL" id="ATDN01000007">
    <property type="protein sequence ID" value="RWA21864.1"/>
    <property type="molecule type" value="Genomic_DNA"/>
</dbReference>
<dbReference type="Gene3D" id="3.30.870.10">
    <property type="entry name" value="Endonuclease Chain A"/>
    <property type="match status" value="1"/>
</dbReference>
<evidence type="ECO:0000313" key="2">
    <source>
        <dbReference type="EMBL" id="RWA21864.1"/>
    </source>
</evidence>
<keyword evidence="3" id="KW-1185">Reference proteome</keyword>
<dbReference type="SUPFAM" id="SSF56024">
    <property type="entry name" value="Phospholipase D/nuclease"/>
    <property type="match status" value="1"/>
</dbReference>
<dbReference type="Pfam" id="PF00614">
    <property type="entry name" value="PLDc"/>
    <property type="match status" value="1"/>
</dbReference>
<feature type="domain" description="PLD phosphodiesterase" evidence="1">
    <location>
        <begin position="1"/>
        <end position="25"/>
    </location>
</feature>